<dbReference type="Proteomes" id="UP000024635">
    <property type="component" value="Unassembled WGS sequence"/>
</dbReference>
<dbReference type="PANTHER" id="PTHR47966">
    <property type="entry name" value="BETA-SITE APP-CLEAVING ENZYME, ISOFORM A-RELATED"/>
    <property type="match status" value="1"/>
</dbReference>
<accession>A0A016UR56</accession>
<dbReference type="InterPro" id="IPR033121">
    <property type="entry name" value="PEPTIDASE_A1"/>
</dbReference>
<dbReference type="GO" id="GO:0006508">
    <property type="term" value="P:proteolysis"/>
    <property type="evidence" value="ECO:0007669"/>
    <property type="project" value="InterPro"/>
</dbReference>
<dbReference type="SUPFAM" id="SSF50630">
    <property type="entry name" value="Acid proteases"/>
    <property type="match status" value="1"/>
</dbReference>
<dbReference type="PANTHER" id="PTHR47966:SF45">
    <property type="entry name" value="PEPTIDASE A1 DOMAIN-CONTAINING PROTEIN"/>
    <property type="match status" value="1"/>
</dbReference>
<reference evidence="4" key="1">
    <citation type="journal article" date="2015" name="Nat. Genet.">
        <title>The genome and transcriptome of the zoonotic hookworm Ancylostoma ceylanicum identify infection-specific gene families.</title>
        <authorList>
            <person name="Schwarz E.M."/>
            <person name="Hu Y."/>
            <person name="Antoshechkin I."/>
            <person name="Miller M.M."/>
            <person name="Sternberg P.W."/>
            <person name="Aroian R.V."/>
        </authorList>
    </citation>
    <scope>NUCLEOTIDE SEQUENCE</scope>
    <source>
        <strain evidence="4">HY135</strain>
    </source>
</reference>
<dbReference type="GO" id="GO:0004190">
    <property type="term" value="F:aspartic-type endopeptidase activity"/>
    <property type="evidence" value="ECO:0007669"/>
    <property type="project" value="InterPro"/>
</dbReference>
<feature type="domain" description="Peptidase A1" evidence="2">
    <location>
        <begin position="1"/>
        <end position="150"/>
    </location>
</feature>
<proteinExistence type="inferred from homology"/>
<sequence>MNLEFTVSYDLGEENGYGGQMTYGGFDVENCEEPVTYEHVISPSFWHVSLLGVSAGNYSSKGRWRVEPDTATSFIRGPAAIISAIAKEIGAQNAESCEAGKSEVAISESACLAIFFSWVARVSEAGEGGSYTAKFFMNAMGVESLASKVI</sequence>
<dbReference type="GO" id="GO:0005764">
    <property type="term" value="C:lysosome"/>
    <property type="evidence" value="ECO:0007669"/>
    <property type="project" value="TreeGrafter"/>
</dbReference>
<dbReference type="OrthoDB" id="5896101at2759"/>
<gene>
    <name evidence="3" type="primary">Acey_s0029.g1943</name>
    <name evidence="3" type="ORF">Y032_0029g1943</name>
</gene>
<evidence type="ECO:0000313" key="3">
    <source>
        <dbReference type="EMBL" id="EYC17894.1"/>
    </source>
</evidence>
<dbReference type="Pfam" id="PF00026">
    <property type="entry name" value="Asp"/>
    <property type="match status" value="1"/>
</dbReference>
<dbReference type="Gene3D" id="2.40.70.10">
    <property type="entry name" value="Acid Proteases"/>
    <property type="match status" value="1"/>
</dbReference>
<dbReference type="InterPro" id="IPR001461">
    <property type="entry name" value="Aspartic_peptidase_A1"/>
</dbReference>
<evidence type="ECO:0000313" key="4">
    <source>
        <dbReference type="Proteomes" id="UP000024635"/>
    </source>
</evidence>
<name>A0A016UR56_9BILA</name>
<dbReference type="Gene3D" id="2.60.40.1960">
    <property type="match status" value="1"/>
</dbReference>
<keyword evidence="4" id="KW-1185">Reference proteome</keyword>
<dbReference type="STRING" id="53326.A0A016UR56"/>
<protein>
    <recommendedName>
        <fullName evidence="2">Peptidase A1 domain-containing protein</fullName>
    </recommendedName>
</protein>
<dbReference type="AlphaFoldDB" id="A0A016UR56"/>
<organism evidence="3 4">
    <name type="scientific">Ancylostoma ceylanicum</name>
    <dbReference type="NCBI Taxonomy" id="53326"/>
    <lineage>
        <taxon>Eukaryota</taxon>
        <taxon>Metazoa</taxon>
        <taxon>Ecdysozoa</taxon>
        <taxon>Nematoda</taxon>
        <taxon>Chromadorea</taxon>
        <taxon>Rhabditida</taxon>
        <taxon>Rhabditina</taxon>
        <taxon>Rhabditomorpha</taxon>
        <taxon>Strongyloidea</taxon>
        <taxon>Ancylostomatidae</taxon>
        <taxon>Ancylostomatinae</taxon>
        <taxon>Ancylostoma</taxon>
    </lineage>
</organism>
<comment type="caution">
    <text evidence="3">The sequence shown here is derived from an EMBL/GenBank/DDBJ whole genome shotgun (WGS) entry which is preliminary data.</text>
</comment>
<dbReference type="PROSITE" id="PS51767">
    <property type="entry name" value="PEPTIDASE_A1"/>
    <property type="match status" value="1"/>
</dbReference>
<evidence type="ECO:0000259" key="2">
    <source>
        <dbReference type="PROSITE" id="PS51767"/>
    </source>
</evidence>
<dbReference type="InterPro" id="IPR021109">
    <property type="entry name" value="Peptidase_aspartic_dom_sf"/>
</dbReference>
<dbReference type="EMBL" id="JARK01001365">
    <property type="protein sequence ID" value="EYC17894.1"/>
    <property type="molecule type" value="Genomic_DNA"/>
</dbReference>
<comment type="similarity">
    <text evidence="1">Belongs to the peptidase A1 family.</text>
</comment>
<evidence type="ECO:0000256" key="1">
    <source>
        <dbReference type="ARBA" id="ARBA00007447"/>
    </source>
</evidence>